<keyword evidence="3" id="KW-1185">Reference proteome</keyword>
<feature type="compositionally biased region" description="Basic and acidic residues" evidence="1">
    <location>
        <begin position="59"/>
        <end position="68"/>
    </location>
</feature>
<feature type="region of interest" description="Disordered" evidence="1">
    <location>
        <begin position="638"/>
        <end position="749"/>
    </location>
</feature>
<proteinExistence type="predicted"/>
<evidence type="ECO:0000313" key="3">
    <source>
        <dbReference type="Proteomes" id="UP001162483"/>
    </source>
</evidence>
<dbReference type="Proteomes" id="UP001162483">
    <property type="component" value="Unassembled WGS sequence"/>
</dbReference>
<dbReference type="EMBL" id="CATNWA010014443">
    <property type="protein sequence ID" value="CAI9571855.1"/>
    <property type="molecule type" value="Genomic_DNA"/>
</dbReference>
<protein>
    <recommendedName>
        <fullName evidence="4">ETAA1 protein</fullName>
    </recommendedName>
</protein>
<feature type="compositionally biased region" description="Polar residues" evidence="1">
    <location>
        <begin position="642"/>
        <end position="677"/>
    </location>
</feature>
<evidence type="ECO:0000313" key="2">
    <source>
        <dbReference type="EMBL" id="CAI9571855.1"/>
    </source>
</evidence>
<dbReference type="PANTHER" id="PTHR16434:SF2">
    <property type="entry name" value="EWING'S TUMOR-ASSOCIATED ANTIGEN 1"/>
    <property type="match status" value="1"/>
</dbReference>
<feature type="compositionally biased region" description="Basic and acidic residues" evidence="1">
    <location>
        <begin position="781"/>
        <end position="800"/>
    </location>
</feature>
<name>A0ABN9DGW4_9NEOB</name>
<evidence type="ECO:0008006" key="4">
    <source>
        <dbReference type="Google" id="ProtNLM"/>
    </source>
</evidence>
<sequence length="800" mass="88237">WRAGGDRSPRRLGGRARRRKERREPGSSNRENPGRSKKLSRGRKAACLSSPASTPVASRSEKEEEQNKKTPRLRSRCKPWDINSPSRDTEQHHEIFWDPNSPTCFKLDNGKKQTSSKCTVEISDIVKRIAPKEKKAPDSDASYFGVWIGDDAIPCTPVVTRTRTKLHRSRILKTEEQLMELAKQLDRNLVEHKVQNDDSLIENGKKVVTDGCAKEDDDDLSLEYIPAEDEVSLALKSVSQSSGVAVVTSSQKSVDQEAEEALNALFDCSTQKFSGRLSQTLSHVSTSSIQECISDTGKNHLLVECTVPPESSKSSDNFPFISKVHSDMLQCEKKSKQAMPIGKEPVQSLDMAHSASNSQDDFEDDWGEDILEDDSFAMQITQNPDLIATPKSNLCSKTPKGANLDTVRGKEGSVCTAKVITSNKPNNFKFVPRKVNEDGGSKMKTPDLKRTETSNVRRIEDSTRDRAITSAPLIGSLEAQVTKQNTSAPKSSTNPSSNFGVSKTYTFSSKPLNSRKEKDELTKTGIQAVQNTHAGSKNKDSVYADEWDDPKFSDEVLDMFCESDSLWEDQDNDDDLLYQVCDDMERLTQVQASEGNHVFTKSVVTNNKAETHVTTNYSYASNKSSGCALSSNKITAKGVSPASVSGNCSNSLQNSSMQRTNQASVTFNRSNSMPSATESKKYEPQSQSVKNPQSTTNNARTSQAPAKYSFTRTKPSQALSAHTNNSLPGNESSSKVTQSYGDSNKRNPCLQSQVLSGQQLALKRHLSESTIQPSKVFVSEDTSKKCSMEEIERKKTGSFD</sequence>
<dbReference type="Pfam" id="PF15350">
    <property type="entry name" value="ETAA1"/>
    <property type="match status" value="1"/>
</dbReference>
<feature type="compositionally biased region" description="Polar residues" evidence="1">
    <location>
        <begin position="684"/>
        <end position="742"/>
    </location>
</feature>
<comment type="caution">
    <text evidence="2">The sequence shown here is derived from an EMBL/GenBank/DDBJ whole genome shotgun (WGS) entry which is preliminary data.</text>
</comment>
<feature type="compositionally biased region" description="Basic residues" evidence="1">
    <location>
        <begin position="10"/>
        <end position="21"/>
    </location>
</feature>
<feature type="compositionally biased region" description="Basic and acidic residues" evidence="1">
    <location>
        <begin position="87"/>
        <end position="96"/>
    </location>
</feature>
<feature type="compositionally biased region" description="Basic residues" evidence="1">
    <location>
        <begin position="35"/>
        <end position="44"/>
    </location>
</feature>
<gene>
    <name evidence="2" type="ORF">SPARVUS_LOCUS7315247</name>
</gene>
<reference evidence="2" key="1">
    <citation type="submission" date="2023-05" db="EMBL/GenBank/DDBJ databases">
        <authorList>
            <person name="Stuckert A."/>
        </authorList>
    </citation>
    <scope>NUCLEOTIDE SEQUENCE</scope>
</reference>
<evidence type="ECO:0000256" key="1">
    <source>
        <dbReference type="SAM" id="MobiDB-lite"/>
    </source>
</evidence>
<dbReference type="InterPro" id="IPR029406">
    <property type="entry name" value="ETAA1"/>
</dbReference>
<accession>A0ABN9DGW4</accession>
<dbReference type="PANTHER" id="PTHR16434">
    <property type="entry name" value="EWING'S TUMOR-ASSOCIATED ANTIGEN 1 ETAA1"/>
    <property type="match status" value="1"/>
</dbReference>
<feature type="compositionally biased region" description="Polar residues" evidence="1">
    <location>
        <begin position="479"/>
        <end position="512"/>
    </location>
</feature>
<organism evidence="2 3">
    <name type="scientific">Staurois parvus</name>
    <dbReference type="NCBI Taxonomy" id="386267"/>
    <lineage>
        <taxon>Eukaryota</taxon>
        <taxon>Metazoa</taxon>
        <taxon>Chordata</taxon>
        <taxon>Craniata</taxon>
        <taxon>Vertebrata</taxon>
        <taxon>Euteleostomi</taxon>
        <taxon>Amphibia</taxon>
        <taxon>Batrachia</taxon>
        <taxon>Anura</taxon>
        <taxon>Neobatrachia</taxon>
        <taxon>Ranoidea</taxon>
        <taxon>Ranidae</taxon>
        <taxon>Staurois</taxon>
    </lineage>
</organism>
<feature type="region of interest" description="Disordered" evidence="1">
    <location>
        <begin position="1"/>
        <end position="100"/>
    </location>
</feature>
<feature type="region of interest" description="Disordered" evidence="1">
    <location>
        <begin position="762"/>
        <end position="800"/>
    </location>
</feature>
<feature type="non-terminal residue" evidence="2">
    <location>
        <position position="1"/>
    </location>
</feature>
<feature type="region of interest" description="Disordered" evidence="1">
    <location>
        <begin position="478"/>
        <end position="519"/>
    </location>
</feature>